<dbReference type="CDD" id="cd18081">
    <property type="entry name" value="RlmH-like"/>
    <property type="match status" value="1"/>
</dbReference>
<feature type="binding site" evidence="5">
    <location>
        <begin position="124"/>
        <end position="129"/>
    </location>
    <ligand>
        <name>S-adenosyl-L-methionine</name>
        <dbReference type="ChEBI" id="CHEBI:59789"/>
    </ligand>
</feature>
<dbReference type="SUPFAM" id="SSF75217">
    <property type="entry name" value="alpha/beta knot"/>
    <property type="match status" value="1"/>
</dbReference>
<feature type="binding site" evidence="5">
    <location>
        <position position="105"/>
    </location>
    <ligand>
        <name>S-adenosyl-L-methionine</name>
        <dbReference type="ChEBI" id="CHEBI:59789"/>
    </ligand>
</feature>
<dbReference type="RefSeq" id="WP_117700563.1">
    <property type="nucleotide sequence ID" value="NZ_QSTW01000001.1"/>
</dbReference>
<keyword evidence="5" id="KW-0698">rRNA processing</keyword>
<proteinExistence type="inferred from homology"/>
<evidence type="ECO:0000256" key="4">
    <source>
        <dbReference type="ARBA" id="ARBA00038303"/>
    </source>
</evidence>
<dbReference type="GO" id="GO:0070038">
    <property type="term" value="F:rRNA (pseudouridine-N3-)-methyltransferase activity"/>
    <property type="evidence" value="ECO:0007669"/>
    <property type="project" value="UniProtKB-UniRule"/>
</dbReference>
<keyword evidence="3 5" id="KW-0949">S-adenosyl-L-methionine</keyword>
<dbReference type="PANTHER" id="PTHR33603">
    <property type="entry name" value="METHYLTRANSFERASE"/>
    <property type="match status" value="1"/>
</dbReference>
<dbReference type="InterPro" id="IPR003742">
    <property type="entry name" value="RlmH-like"/>
</dbReference>
<evidence type="ECO:0000256" key="1">
    <source>
        <dbReference type="ARBA" id="ARBA00022603"/>
    </source>
</evidence>
<comment type="caution">
    <text evidence="6">The sequence shown here is derived from an EMBL/GenBank/DDBJ whole genome shotgun (WGS) entry which is preliminary data.</text>
</comment>
<dbReference type="EMBL" id="QSTW01000001">
    <property type="protein sequence ID" value="RGM93559.1"/>
    <property type="molecule type" value="Genomic_DNA"/>
</dbReference>
<dbReference type="Pfam" id="PF02590">
    <property type="entry name" value="SPOUT_MTase"/>
    <property type="match status" value="1"/>
</dbReference>
<dbReference type="EC" id="2.1.1.177" evidence="5"/>
<evidence type="ECO:0000256" key="3">
    <source>
        <dbReference type="ARBA" id="ARBA00022691"/>
    </source>
</evidence>
<dbReference type="PANTHER" id="PTHR33603:SF1">
    <property type="entry name" value="RIBOSOMAL RNA LARGE SUBUNIT METHYLTRANSFERASE H"/>
    <property type="match status" value="1"/>
</dbReference>
<comment type="subunit">
    <text evidence="5">Homodimer.</text>
</comment>
<evidence type="ECO:0000256" key="5">
    <source>
        <dbReference type="HAMAP-Rule" id="MF_00658"/>
    </source>
</evidence>
<comment type="catalytic activity">
    <reaction evidence="5">
        <text>pseudouridine(1915) in 23S rRNA + S-adenosyl-L-methionine = N(3)-methylpseudouridine(1915) in 23S rRNA + S-adenosyl-L-homocysteine + H(+)</text>
        <dbReference type="Rhea" id="RHEA:42752"/>
        <dbReference type="Rhea" id="RHEA-COMP:10221"/>
        <dbReference type="Rhea" id="RHEA-COMP:10222"/>
        <dbReference type="ChEBI" id="CHEBI:15378"/>
        <dbReference type="ChEBI" id="CHEBI:57856"/>
        <dbReference type="ChEBI" id="CHEBI:59789"/>
        <dbReference type="ChEBI" id="CHEBI:65314"/>
        <dbReference type="ChEBI" id="CHEBI:74486"/>
        <dbReference type="EC" id="2.1.1.177"/>
    </reaction>
</comment>
<accession>A0A3E4ZEW2</accession>
<protein>
    <recommendedName>
        <fullName evidence="5">Ribosomal RNA large subunit methyltransferase H</fullName>
        <ecNumber evidence="5">2.1.1.177</ecNumber>
    </recommendedName>
    <alternativeName>
        <fullName evidence="5">23S rRNA (pseudouridine1915-N3)-methyltransferase</fullName>
    </alternativeName>
    <alternativeName>
        <fullName evidence="5">23S rRNA m3Psi1915 methyltransferase</fullName>
    </alternativeName>
    <alternativeName>
        <fullName evidence="5">rRNA (pseudouridine-N3-)-methyltransferase RlmH</fullName>
    </alternativeName>
</protein>
<gene>
    <name evidence="5" type="primary">rlmH</name>
    <name evidence="6" type="ORF">DXB87_00750</name>
</gene>
<comment type="subcellular location">
    <subcellularLocation>
        <location evidence="5">Cytoplasm</location>
    </subcellularLocation>
</comment>
<dbReference type="InterPro" id="IPR029026">
    <property type="entry name" value="tRNA_m1G_MTases_N"/>
</dbReference>
<dbReference type="HAMAP" id="MF_00658">
    <property type="entry name" value="23SrRNA_methyltr_H"/>
    <property type="match status" value="1"/>
</dbReference>
<feature type="binding site" evidence="5">
    <location>
        <position position="73"/>
    </location>
    <ligand>
        <name>S-adenosyl-L-methionine</name>
        <dbReference type="ChEBI" id="CHEBI:59789"/>
    </ligand>
</feature>
<comment type="function">
    <text evidence="5">Specifically methylates the pseudouridine at position 1915 (m3Psi1915) in 23S rRNA.</text>
</comment>
<keyword evidence="2 5" id="KW-0808">Transferase</keyword>
<sequence>MKFVLLVVGKTVEKHYITAIADYVERVKHYASFDMEVIPELKNTKSLSMDQQKEKEGEAILKTLQPGDVVVLLDEHGKEFRSIEFANWIERKMHTVNKRLVFIIGGPYGFSPAVYQAAQEKISLSKMTFSHQMIRLIFVEQLYRAMTILNNGPYHHE</sequence>
<dbReference type="PIRSF" id="PIRSF004505">
    <property type="entry name" value="MT_bac"/>
    <property type="match status" value="1"/>
</dbReference>
<organism evidence="6 7">
    <name type="scientific">Phocaeicola plebeius</name>
    <dbReference type="NCBI Taxonomy" id="310297"/>
    <lineage>
        <taxon>Bacteria</taxon>
        <taxon>Pseudomonadati</taxon>
        <taxon>Bacteroidota</taxon>
        <taxon>Bacteroidia</taxon>
        <taxon>Bacteroidales</taxon>
        <taxon>Bacteroidaceae</taxon>
        <taxon>Phocaeicola</taxon>
    </lineage>
</organism>
<dbReference type="Proteomes" id="UP000260814">
    <property type="component" value="Unassembled WGS sequence"/>
</dbReference>
<dbReference type="InterPro" id="IPR029028">
    <property type="entry name" value="Alpha/beta_knot_MTases"/>
</dbReference>
<dbReference type="NCBIfam" id="NF000990">
    <property type="entry name" value="PRK00103.2-4"/>
    <property type="match status" value="1"/>
</dbReference>
<evidence type="ECO:0000256" key="2">
    <source>
        <dbReference type="ARBA" id="ARBA00022679"/>
    </source>
</evidence>
<keyword evidence="1 5" id="KW-0489">Methyltransferase</keyword>
<dbReference type="AlphaFoldDB" id="A0A3E4ZEW2"/>
<name>A0A3E4ZEW2_9BACT</name>
<dbReference type="GO" id="GO:0005737">
    <property type="term" value="C:cytoplasm"/>
    <property type="evidence" value="ECO:0007669"/>
    <property type="project" value="UniProtKB-SubCell"/>
</dbReference>
<evidence type="ECO:0000313" key="6">
    <source>
        <dbReference type="EMBL" id="RGM93559.1"/>
    </source>
</evidence>
<dbReference type="Gene3D" id="3.40.1280.10">
    <property type="match status" value="1"/>
</dbReference>
<evidence type="ECO:0000313" key="7">
    <source>
        <dbReference type="Proteomes" id="UP000260814"/>
    </source>
</evidence>
<reference evidence="6 7" key="1">
    <citation type="submission" date="2018-08" db="EMBL/GenBank/DDBJ databases">
        <title>A genome reference for cultivated species of the human gut microbiota.</title>
        <authorList>
            <person name="Zou Y."/>
            <person name="Xue W."/>
            <person name="Luo G."/>
        </authorList>
    </citation>
    <scope>NUCLEOTIDE SEQUENCE [LARGE SCALE GENOMIC DNA]</scope>
    <source>
        <strain evidence="6 7">OM06-2</strain>
    </source>
</reference>
<comment type="similarity">
    <text evidence="4 5">Belongs to the RNA methyltransferase RlmH family.</text>
</comment>
<keyword evidence="5" id="KW-0963">Cytoplasm</keyword>